<name>K0SZQ0_THAOC</name>
<dbReference type="OrthoDB" id="436883at2759"/>
<keyword evidence="3" id="KW-1185">Reference proteome</keyword>
<accession>K0SZQ0</accession>
<dbReference type="InterPro" id="IPR018883">
    <property type="entry name" value="Delta_CA"/>
</dbReference>
<dbReference type="eggNOG" id="ENOG502SNUS">
    <property type="taxonomic scope" value="Eukaryota"/>
</dbReference>
<feature type="compositionally biased region" description="Acidic residues" evidence="1">
    <location>
        <begin position="53"/>
        <end position="62"/>
    </location>
</feature>
<dbReference type="AlphaFoldDB" id="K0SZQ0"/>
<proteinExistence type="predicted"/>
<gene>
    <name evidence="2" type="ORF">THAOC_12556</name>
</gene>
<protein>
    <submittedName>
        <fullName evidence="2">Uncharacterized protein</fullName>
    </submittedName>
</protein>
<evidence type="ECO:0000256" key="1">
    <source>
        <dbReference type="SAM" id="MobiDB-lite"/>
    </source>
</evidence>
<sequence length="394" mass="44151">MKLSYASYVITLLSPGKTAASNLSRAHRQLRSLQEDGALDVDSSMSFAYFSAQDDDGDDDDESGKSKSGKSSKTVCRDSFLLDAKAESSFYEEEPNPCSGTTINIPDEECDEYTRPQSGANITEGYVGGLDHPSVPYTEPFYQSAMCPINVRWHLGTEHYSVDEYDEGGDGPNGNQVLPEWATRDLAESDDNDDDDENVRGGFRCHHYDEADEKFTKEFDWKHCKDMEVGETYEVHWTHSAGGDCGTVHQYQTPFLDGIFCNAERLDLTVLTSQVGIQGQVFTVVNDEAYFYPDLMRGMIVTVDGEHGHDVAIYTGSTTGSSRSNEDCSSYTPITWQVDRKCHMISASSFDKMCYDMKMQHDDMSEDLSPHGSRELVHNQYVANNMVTRNFRFA</sequence>
<comment type="caution">
    <text evidence="2">The sequence shown here is derived from an EMBL/GenBank/DDBJ whole genome shotgun (WGS) entry which is preliminary data.</text>
</comment>
<dbReference type="OMA" id="PEWATRD"/>
<evidence type="ECO:0000313" key="2">
    <source>
        <dbReference type="EMBL" id="EJK66521.1"/>
    </source>
</evidence>
<dbReference type="Pfam" id="PF10563">
    <property type="entry name" value="CA_like"/>
    <property type="match status" value="1"/>
</dbReference>
<dbReference type="EMBL" id="AGNL01014845">
    <property type="protein sequence ID" value="EJK66521.1"/>
    <property type="molecule type" value="Genomic_DNA"/>
</dbReference>
<evidence type="ECO:0000313" key="3">
    <source>
        <dbReference type="Proteomes" id="UP000266841"/>
    </source>
</evidence>
<organism evidence="2 3">
    <name type="scientific">Thalassiosira oceanica</name>
    <name type="common">Marine diatom</name>
    <dbReference type="NCBI Taxonomy" id="159749"/>
    <lineage>
        <taxon>Eukaryota</taxon>
        <taxon>Sar</taxon>
        <taxon>Stramenopiles</taxon>
        <taxon>Ochrophyta</taxon>
        <taxon>Bacillariophyta</taxon>
        <taxon>Coscinodiscophyceae</taxon>
        <taxon>Thalassiosirophycidae</taxon>
        <taxon>Thalassiosirales</taxon>
        <taxon>Thalassiosiraceae</taxon>
        <taxon>Thalassiosira</taxon>
    </lineage>
</organism>
<dbReference type="Proteomes" id="UP000266841">
    <property type="component" value="Unassembled WGS sequence"/>
</dbReference>
<feature type="region of interest" description="Disordered" evidence="1">
    <location>
        <begin position="51"/>
        <end position="72"/>
    </location>
</feature>
<reference evidence="2 3" key="1">
    <citation type="journal article" date="2012" name="Genome Biol.">
        <title>Genome and low-iron response of an oceanic diatom adapted to chronic iron limitation.</title>
        <authorList>
            <person name="Lommer M."/>
            <person name="Specht M."/>
            <person name="Roy A.S."/>
            <person name="Kraemer L."/>
            <person name="Andreson R."/>
            <person name="Gutowska M.A."/>
            <person name="Wolf J."/>
            <person name="Bergner S.V."/>
            <person name="Schilhabel M.B."/>
            <person name="Klostermeier U.C."/>
            <person name="Beiko R.G."/>
            <person name="Rosenstiel P."/>
            <person name="Hippler M."/>
            <person name="Laroche J."/>
        </authorList>
    </citation>
    <scope>NUCLEOTIDE SEQUENCE [LARGE SCALE GENOMIC DNA]</scope>
    <source>
        <strain evidence="2 3">CCMP1005</strain>
    </source>
</reference>